<organism evidence="1">
    <name type="scientific">uncultured marine thaumarchaeote SAT1000_09_A04</name>
    <dbReference type="NCBI Taxonomy" id="1456366"/>
    <lineage>
        <taxon>Archaea</taxon>
        <taxon>Nitrososphaerota</taxon>
        <taxon>environmental samples</taxon>
    </lineage>
</organism>
<evidence type="ECO:0000313" key="1">
    <source>
        <dbReference type="EMBL" id="AIF22290.1"/>
    </source>
</evidence>
<proteinExistence type="predicted"/>
<reference evidence="1" key="1">
    <citation type="journal article" date="2014" name="Genome Biol. Evol.">
        <title>Pangenome evidence for extensive interdomain horizontal transfer affecting lineage core and shell genes in uncultured planktonic thaumarchaeota and euryarchaeota.</title>
        <authorList>
            <person name="Deschamps P."/>
            <person name="Zivanovic Y."/>
            <person name="Moreira D."/>
            <person name="Rodriguez-Valera F."/>
            <person name="Lopez-Garcia P."/>
        </authorList>
    </citation>
    <scope>NUCLEOTIDE SEQUENCE</scope>
</reference>
<dbReference type="EMBL" id="KF901207">
    <property type="protein sequence ID" value="AIF22290.1"/>
    <property type="molecule type" value="Genomic_DNA"/>
</dbReference>
<dbReference type="AlphaFoldDB" id="A0A075I3B8"/>
<name>A0A075I3B8_9ARCH</name>
<protein>
    <submittedName>
        <fullName evidence="1">Uncharacterized protein</fullName>
    </submittedName>
</protein>
<accession>A0A075I3B8</accession>
<sequence>MPMKAEFFLPSNWRLFRQHSCIVKHSLILMRESETFGIQSGFADQAIEWMNDQAKQHNFKFEARSYNHKIETKNFGAFEMFSWIGDVKTARSLIVRVSKRFKAKVIEGGYKPEDKIFKRKSQTMPWSERAKE</sequence>